<dbReference type="EMBL" id="JAGSOH010000184">
    <property type="protein sequence ID" value="MBR7831095.1"/>
    <property type="molecule type" value="Genomic_DNA"/>
</dbReference>
<dbReference type="InterPro" id="IPR029058">
    <property type="entry name" value="AB_hydrolase_fold"/>
</dbReference>
<name>A0A941EE90_9ACTN</name>
<protein>
    <submittedName>
        <fullName evidence="3">Alpha/beta hydrolase</fullName>
    </submittedName>
</protein>
<evidence type="ECO:0000256" key="1">
    <source>
        <dbReference type="ARBA" id="ARBA00022801"/>
    </source>
</evidence>
<dbReference type="GO" id="GO:0016787">
    <property type="term" value="F:hydrolase activity"/>
    <property type="evidence" value="ECO:0007669"/>
    <property type="project" value="UniProtKB-KW"/>
</dbReference>
<evidence type="ECO:0000313" key="4">
    <source>
        <dbReference type="Proteomes" id="UP000676325"/>
    </source>
</evidence>
<accession>A0A941EE90</accession>
<comment type="caution">
    <text evidence="3">The sequence shown here is derived from an EMBL/GenBank/DDBJ whole genome shotgun (WGS) entry which is preliminary data.</text>
</comment>
<dbReference type="PANTHER" id="PTHR48081:SF13">
    <property type="entry name" value="ALPHA_BETA HYDROLASE"/>
    <property type="match status" value="1"/>
</dbReference>
<keyword evidence="1 3" id="KW-0378">Hydrolase</keyword>
<reference evidence="3" key="1">
    <citation type="submission" date="2021-04" db="EMBL/GenBank/DDBJ databases">
        <title>Genome based classification of Actinospica acidithermotolerans sp. nov., an actinobacterium isolated from an Indonesian hot spring.</title>
        <authorList>
            <person name="Kusuma A.B."/>
            <person name="Putra K.E."/>
            <person name="Nafisah S."/>
            <person name="Loh J."/>
            <person name="Nouioui I."/>
            <person name="Goodfellow M."/>
        </authorList>
    </citation>
    <scope>NUCLEOTIDE SEQUENCE</scope>
    <source>
        <strain evidence="3">MGRD01-02</strain>
    </source>
</reference>
<dbReference type="Pfam" id="PF20434">
    <property type="entry name" value="BD-FAE"/>
    <property type="match status" value="1"/>
</dbReference>
<sequence length="254" mass="26997">MIRRGLEFSAVPGFEPTLLDLYTPDGVTRPPLVVWIHGGGFHGGDRVGLPGTLAPGSVFGALTAAGIACASIDYRLAPAAHPADQEKDVRSALRFLRERAERYGYDADRTGVWGESAGGLLALLAGLTVPQVKAVVAWYPVTDLAEFLPADPAELERHSQLYGVPLKDARELAAAASPVTHVTPAAPPVLLVHGDEDGEVPVAQSLRLHELLLGVGADSTMRIVPGADHCFQRYPDVSGLIKESVDYLGSRLVR</sequence>
<evidence type="ECO:0000259" key="2">
    <source>
        <dbReference type="Pfam" id="PF20434"/>
    </source>
</evidence>
<dbReference type="InterPro" id="IPR049492">
    <property type="entry name" value="BD-FAE-like_dom"/>
</dbReference>
<proteinExistence type="predicted"/>
<dbReference type="AlphaFoldDB" id="A0A941EE90"/>
<feature type="domain" description="BD-FAE-like" evidence="2">
    <location>
        <begin position="19"/>
        <end position="212"/>
    </location>
</feature>
<gene>
    <name evidence="3" type="ORF">KDK95_32620</name>
</gene>
<dbReference type="SUPFAM" id="SSF53474">
    <property type="entry name" value="alpha/beta-Hydrolases"/>
    <property type="match status" value="1"/>
</dbReference>
<dbReference type="InterPro" id="IPR050300">
    <property type="entry name" value="GDXG_lipolytic_enzyme"/>
</dbReference>
<dbReference type="PANTHER" id="PTHR48081">
    <property type="entry name" value="AB HYDROLASE SUPERFAMILY PROTEIN C4A8.06C"/>
    <property type="match status" value="1"/>
</dbReference>
<dbReference type="Gene3D" id="3.40.50.1820">
    <property type="entry name" value="alpha/beta hydrolase"/>
    <property type="match status" value="1"/>
</dbReference>
<dbReference type="RefSeq" id="WP_212522214.1">
    <property type="nucleotide sequence ID" value="NZ_JAGSOH010000184.1"/>
</dbReference>
<evidence type="ECO:0000313" key="3">
    <source>
        <dbReference type="EMBL" id="MBR7831095.1"/>
    </source>
</evidence>
<dbReference type="Proteomes" id="UP000676325">
    <property type="component" value="Unassembled WGS sequence"/>
</dbReference>
<keyword evidence="4" id="KW-1185">Reference proteome</keyword>
<organism evidence="3 4">
    <name type="scientific">Actinospica acidithermotolerans</name>
    <dbReference type="NCBI Taxonomy" id="2828514"/>
    <lineage>
        <taxon>Bacteria</taxon>
        <taxon>Bacillati</taxon>
        <taxon>Actinomycetota</taxon>
        <taxon>Actinomycetes</taxon>
        <taxon>Catenulisporales</taxon>
        <taxon>Actinospicaceae</taxon>
        <taxon>Actinospica</taxon>
    </lineage>
</organism>